<dbReference type="Pfam" id="PF00584">
    <property type="entry name" value="SecE"/>
    <property type="match status" value="1"/>
</dbReference>
<dbReference type="Gene3D" id="1.20.5.1030">
    <property type="entry name" value="Preprotein translocase secy subunit"/>
    <property type="match status" value="1"/>
</dbReference>
<evidence type="ECO:0000256" key="2">
    <source>
        <dbReference type="ARBA" id="ARBA00022448"/>
    </source>
</evidence>
<evidence type="ECO:0000313" key="10">
    <source>
        <dbReference type="EMBL" id="UUL82874.1"/>
    </source>
</evidence>
<dbReference type="PANTHER" id="PTHR33910:SF1">
    <property type="entry name" value="PROTEIN TRANSLOCASE SUBUNIT SECE"/>
    <property type="match status" value="1"/>
</dbReference>
<dbReference type="InterPro" id="IPR005807">
    <property type="entry name" value="SecE_bac"/>
</dbReference>
<dbReference type="HAMAP" id="MF_00422">
    <property type="entry name" value="SecE"/>
    <property type="match status" value="1"/>
</dbReference>
<dbReference type="NCBIfam" id="TIGR00964">
    <property type="entry name" value="secE_bact"/>
    <property type="match status" value="1"/>
</dbReference>
<reference evidence="10" key="1">
    <citation type="submission" date="2022-07" db="EMBL/GenBank/DDBJ databases">
        <title>Sphingomonas sp. nov., a novel bacterium isolated from the north slope of the Mount Everest.</title>
        <authorList>
            <person name="Cui X."/>
            <person name="Liu Y."/>
        </authorList>
    </citation>
    <scope>NUCLEOTIDE SEQUENCE</scope>
    <source>
        <strain evidence="10">S5-59</strain>
    </source>
</reference>
<keyword evidence="11" id="KW-1185">Reference proteome</keyword>
<dbReference type="PRINTS" id="PR01650">
    <property type="entry name" value="SECETRNLCASE"/>
</dbReference>
<organism evidence="10 11">
    <name type="scientific">Sphingomonas qomolangmaensis</name>
    <dbReference type="NCBI Taxonomy" id="2918765"/>
    <lineage>
        <taxon>Bacteria</taxon>
        <taxon>Pseudomonadati</taxon>
        <taxon>Pseudomonadota</taxon>
        <taxon>Alphaproteobacteria</taxon>
        <taxon>Sphingomonadales</taxon>
        <taxon>Sphingomonadaceae</taxon>
        <taxon>Sphingomonas</taxon>
    </lineage>
</organism>
<accession>A0ABY5LAX6</accession>
<evidence type="ECO:0000256" key="8">
    <source>
        <dbReference type="ARBA" id="ARBA00023136"/>
    </source>
</evidence>
<dbReference type="PANTHER" id="PTHR33910">
    <property type="entry name" value="PROTEIN TRANSLOCASE SUBUNIT SECE"/>
    <property type="match status" value="1"/>
</dbReference>
<dbReference type="EMBL" id="CP101740">
    <property type="protein sequence ID" value="UUL82874.1"/>
    <property type="molecule type" value="Genomic_DNA"/>
</dbReference>
<evidence type="ECO:0000256" key="5">
    <source>
        <dbReference type="ARBA" id="ARBA00022927"/>
    </source>
</evidence>
<evidence type="ECO:0000256" key="1">
    <source>
        <dbReference type="ARBA" id="ARBA00004370"/>
    </source>
</evidence>
<keyword evidence="7 9" id="KW-0811">Translocation</keyword>
<gene>
    <name evidence="9 10" type="primary">secE</name>
    <name evidence="10" type="ORF">NMP03_01120</name>
</gene>
<keyword evidence="2 9" id="KW-0813">Transport</keyword>
<keyword evidence="5 9" id="KW-0653">Protein transport</keyword>
<feature type="transmembrane region" description="Helical" evidence="9">
    <location>
        <begin position="29"/>
        <end position="49"/>
    </location>
</feature>
<comment type="similarity">
    <text evidence="9">Belongs to the SecE/SEC61-gamma family.</text>
</comment>
<comment type="subcellular location">
    <subcellularLocation>
        <location evidence="9">Cell membrane</location>
        <topology evidence="9">Single-pass membrane protein</topology>
    </subcellularLocation>
    <subcellularLocation>
        <location evidence="1">Membrane</location>
    </subcellularLocation>
</comment>
<comment type="subunit">
    <text evidence="9">Component of the Sec protein translocase complex. Heterotrimer consisting of SecY, SecE and SecG subunits. The heterotrimers can form oligomers, although 1 heterotrimer is thought to be able to translocate proteins. Interacts with the ribosome. Interacts with SecDF, and other proteins may be involved. Interacts with SecA.</text>
</comment>
<protein>
    <recommendedName>
        <fullName evidence="9">Protein translocase subunit SecE</fullName>
    </recommendedName>
</protein>
<evidence type="ECO:0000256" key="9">
    <source>
        <dbReference type="HAMAP-Rule" id="MF_00422"/>
    </source>
</evidence>
<name>A0ABY5LAX6_9SPHN</name>
<proteinExistence type="inferred from homology"/>
<dbReference type="RefSeq" id="WP_256506728.1">
    <property type="nucleotide sequence ID" value="NZ_CP101740.1"/>
</dbReference>
<comment type="function">
    <text evidence="9">Essential subunit of the Sec protein translocation channel SecYEG. Clamps together the 2 halves of SecY. May contact the channel plug during translocation.</text>
</comment>
<sequence length="65" mass="7361">MAKTTPIEFMRQVRAETAKVVWPTRKETVMTAVMVVIMTSLLAIFFLGVDSFFDAFVKFLLSLAD</sequence>
<keyword evidence="6 9" id="KW-1133">Transmembrane helix</keyword>
<evidence type="ECO:0000256" key="6">
    <source>
        <dbReference type="ARBA" id="ARBA00022989"/>
    </source>
</evidence>
<keyword evidence="4 9" id="KW-0812">Transmembrane</keyword>
<keyword evidence="8 9" id="KW-0472">Membrane</keyword>
<evidence type="ECO:0000256" key="3">
    <source>
        <dbReference type="ARBA" id="ARBA00022475"/>
    </source>
</evidence>
<dbReference type="InterPro" id="IPR038379">
    <property type="entry name" value="SecE_sf"/>
</dbReference>
<dbReference type="PROSITE" id="PS01067">
    <property type="entry name" value="SECE_SEC61G"/>
    <property type="match status" value="1"/>
</dbReference>
<evidence type="ECO:0000256" key="4">
    <source>
        <dbReference type="ARBA" id="ARBA00022692"/>
    </source>
</evidence>
<evidence type="ECO:0000313" key="11">
    <source>
        <dbReference type="Proteomes" id="UP001058533"/>
    </source>
</evidence>
<keyword evidence="3 9" id="KW-1003">Cell membrane</keyword>
<evidence type="ECO:0000256" key="7">
    <source>
        <dbReference type="ARBA" id="ARBA00023010"/>
    </source>
</evidence>
<dbReference type="InterPro" id="IPR001901">
    <property type="entry name" value="Translocase_SecE/Sec61-g"/>
</dbReference>
<dbReference type="Proteomes" id="UP001058533">
    <property type="component" value="Chromosome"/>
</dbReference>